<gene>
    <name evidence="2" type="ORF">Q4Q39_04770</name>
</gene>
<protein>
    <submittedName>
        <fullName evidence="2">YceI family protein</fullName>
    </submittedName>
</protein>
<dbReference type="InterPro" id="IPR007372">
    <property type="entry name" value="Lipid/polyisoprenoid-bd_YceI"/>
</dbReference>
<dbReference type="SUPFAM" id="SSF101874">
    <property type="entry name" value="YceI-like"/>
    <property type="match status" value="1"/>
</dbReference>
<feature type="domain" description="Lipid/polyisoprenoid-binding YceI-like" evidence="1">
    <location>
        <begin position="85"/>
        <end position="189"/>
    </location>
</feature>
<evidence type="ECO:0000313" key="3">
    <source>
        <dbReference type="Proteomes" id="UP001176891"/>
    </source>
</evidence>
<dbReference type="InterPro" id="IPR036761">
    <property type="entry name" value="TTHA0802/YceI-like_sf"/>
</dbReference>
<evidence type="ECO:0000313" key="2">
    <source>
        <dbReference type="EMBL" id="MDO5986715.1"/>
    </source>
</evidence>
<proteinExistence type="predicted"/>
<sequence>MKKIVFFNSIMLMLAFTNKDIVKDNTSVLIAPESELMVKGKTNINTFKCYFDVQKLKDPIPVFFETRGRKMIFEKTKLILENTCFDCGSRGINKDFQKVLNSKAHPQIILELKALERLNGEDAVVKATLDLEIAGTIKSYKFPVELKGKKNVFVKGVLILNIRDFNIDPPEKLLGIIAVEETIEISFQLLIKEFVVCHDKN</sequence>
<reference evidence="2" key="1">
    <citation type="submission" date="2023-07" db="EMBL/GenBank/DDBJ databases">
        <title>Two novel species in the genus Flavivirga.</title>
        <authorList>
            <person name="Kwon K."/>
        </authorList>
    </citation>
    <scope>NUCLEOTIDE SEQUENCE</scope>
    <source>
        <strain evidence="2">KACC 14157</strain>
    </source>
</reference>
<name>A0ABT8WYD9_9FLAO</name>
<dbReference type="EMBL" id="JAUOEM010000001">
    <property type="protein sequence ID" value="MDO5986715.1"/>
    <property type="molecule type" value="Genomic_DNA"/>
</dbReference>
<comment type="caution">
    <text evidence="2">The sequence shown here is derived from an EMBL/GenBank/DDBJ whole genome shotgun (WGS) entry which is preliminary data.</text>
</comment>
<dbReference type="Gene3D" id="2.40.128.110">
    <property type="entry name" value="Lipid/polyisoprenoid-binding, YceI-like"/>
    <property type="match status" value="1"/>
</dbReference>
<dbReference type="Pfam" id="PF04264">
    <property type="entry name" value="YceI"/>
    <property type="match status" value="1"/>
</dbReference>
<accession>A0ABT8WYD9</accession>
<evidence type="ECO:0000259" key="1">
    <source>
        <dbReference type="Pfam" id="PF04264"/>
    </source>
</evidence>
<dbReference type="Proteomes" id="UP001176891">
    <property type="component" value="Unassembled WGS sequence"/>
</dbReference>
<keyword evidence="3" id="KW-1185">Reference proteome</keyword>
<dbReference type="RefSeq" id="WP_303281231.1">
    <property type="nucleotide sequence ID" value="NZ_BAABCZ010000016.1"/>
</dbReference>
<organism evidence="2 3">
    <name type="scientific">Flavivirga amylovorans</name>
    <dbReference type="NCBI Taxonomy" id="870486"/>
    <lineage>
        <taxon>Bacteria</taxon>
        <taxon>Pseudomonadati</taxon>
        <taxon>Bacteroidota</taxon>
        <taxon>Flavobacteriia</taxon>
        <taxon>Flavobacteriales</taxon>
        <taxon>Flavobacteriaceae</taxon>
        <taxon>Flavivirga</taxon>
    </lineage>
</organism>